<evidence type="ECO:0000313" key="3">
    <source>
        <dbReference type="Proteomes" id="UP000324575"/>
    </source>
</evidence>
<accession>A0A5M8NY61</accession>
<dbReference type="EMBL" id="SNRX01000030">
    <property type="protein sequence ID" value="KAA6301064.1"/>
    <property type="molecule type" value="Genomic_DNA"/>
</dbReference>
<dbReference type="InterPro" id="IPR049874">
    <property type="entry name" value="ROK_cs"/>
</dbReference>
<dbReference type="Pfam" id="PF00480">
    <property type="entry name" value="ROK"/>
    <property type="match status" value="1"/>
</dbReference>
<dbReference type="GO" id="GO:0004340">
    <property type="term" value="F:glucokinase activity"/>
    <property type="evidence" value="ECO:0007669"/>
    <property type="project" value="UniProtKB-EC"/>
</dbReference>
<dbReference type="PANTHER" id="PTHR18964">
    <property type="entry name" value="ROK (REPRESSOR, ORF, KINASE) FAMILY"/>
    <property type="match status" value="1"/>
</dbReference>
<dbReference type="Gene3D" id="3.30.420.40">
    <property type="match status" value="2"/>
</dbReference>
<comment type="similarity">
    <text evidence="1">Belongs to the ROK (NagC/XylR) family.</text>
</comment>
<dbReference type="InterPro" id="IPR043129">
    <property type="entry name" value="ATPase_NBD"/>
</dbReference>
<evidence type="ECO:0000256" key="1">
    <source>
        <dbReference type="ARBA" id="ARBA00006479"/>
    </source>
</evidence>
<organism evidence="2 3">
    <name type="scientific">Candidatus Ordinivivax streblomastigis</name>
    <dbReference type="NCBI Taxonomy" id="2540710"/>
    <lineage>
        <taxon>Bacteria</taxon>
        <taxon>Pseudomonadati</taxon>
        <taxon>Bacteroidota</taxon>
        <taxon>Bacteroidia</taxon>
        <taxon>Bacteroidales</taxon>
        <taxon>Candidatus Ordinivivax</taxon>
    </lineage>
</organism>
<proteinExistence type="inferred from homology"/>
<gene>
    <name evidence="2" type="ORF">EZS26_002780</name>
</gene>
<comment type="caution">
    <text evidence="2">The sequence shown here is derived from an EMBL/GenBank/DDBJ whole genome shotgun (WGS) entry which is preliminary data.</text>
</comment>
<protein>
    <submittedName>
        <fullName evidence="2">Glucokinase</fullName>
        <ecNumber evidence="2">2.7.1.2</ecNumber>
    </submittedName>
</protein>
<keyword evidence="2" id="KW-0418">Kinase</keyword>
<dbReference type="PANTHER" id="PTHR18964:SF149">
    <property type="entry name" value="BIFUNCTIONAL UDP-N-ACETYLGLUCOSAMINE 2-EPIMERASE_N-ACETYLMANNOSAMINE KINASE"/>
    <property type="match status" value="1"/>
</dbReference>
<name>A0A5M8NY61_9BACT</name>
<dbReference type="PROSITE" id="PS01125">
    <property type="entry name" value="ROK"/>
    <property type="match status" value="1"/>
</dbReference>
<dbReference type="AlphaFoldDB" id="A0A5M8NY61"/>
<keyword evidence="2" id="KW-0808">Transferase</keyword>
<sequence length="319" mass="33516">MKTQYVIGVDIGGTNTVIGSMDAHGTILRRSKIPTQEYSTGDSYASALGNTINDLIAKSGLQGQIQGIGIGTPSGNMNTGAIEKTANIPWAKTESVPLSAMLTKITGLPCKLSNDANAAAWGEKEYGCAKGLNDFIMITLGTGLGSGIVAGGQLLVGHDGFAGELGHMRVVRHNGRLCGCGRTGCLETYASATGVARTARELLESRPETQSVLREITSRPITSKDVFHAAQRGDALALEIFDFTGKILGDAICDFIAFSSPQAIVLFGGLAHAGDFLLKPLKEEMEKQILFLYKGKTDILISQLNDAEAAILGAGALAW</sequence>
<evidence type="ECO:0000313" key="2">
    <source>
        <dbReference type="EMBL" id="KAA6301064.1"/>
    </source>
</evidence>
<dbReference type="Proteomes" id="UP000324575">
    <property type="component" value="Unassembled WGS sequence"/>
</dbReference>
<reference evidence="2 3" key="1">
    <citation type="submission" date="2019-03" db="EMBL/GenBank/DDBJ databases">
        <title>Single cell metagenomics reveals metabolic interactions within the superorganism composed of flagellate Streblomastix strix and complex community of Bacteroidetes bacteria on its surface.</title>
        <authorList>
            <person name="Treitli S.C."/>
            <person name="Kolisko M."/>
            <person name="Husnik F."/>
            <person name="Keeling P."/>
            <person name="Hampl V."/>
        </authorList>
    </citation>
    <scope>NUCLEOTIDE SEQUENCE [LARGE SCALE GENOMIC DNA]</scope>
    <source>
        <strain evidence="2">St1</strain>
    </source>
</reference>
<dbReference type="SUPFAM" id="SSF53067">
    <property type="entry name" value="Actin-like ATPase domain"/>
    <property type="match status" value="1"/>
</dbReference>
<dbReference type="InterPro" id="IPR000600">
    <property type="entry name" value="ROK"/>
</dbReference>
<dbReference type="EC" id="2.7.1.2" evidence="2"/>